<reference evidence="1 2" key="1">
    <citation type="submission" date="2021-06" db="EMBL/GenBank/DDBJ databases">
        <title>Caerostris extrusa draft genome.</title>
        <authorList>
            <person name="Kono N."/>
            <person name="Arakawa K."/>
        </authorList>
    </citation>
    <scope>NUCLEOTIDE SEQUENCE [LARGE SCALE GENOMIC DNA]</scope>
</reference>
<dbReference type="AlphaFoldDB" id="A0AAV4XNA7"/>
<comment type="caution">
    <text evidence="1">The sequence shown here is derived from an EMBL/GenBank/DDBJ whole genome shotgun (WGS) entry which is preliminary data.</text>
</comment>
<keyword evidence="2" id="KW-1185">Reference proteome</keyword>
<organism evidence="1 2">
    <name type="scientific">Caerostris extrusa</name>
    <name type="common">Bark spider</name>
    <name type="synonym">Caerostris bankana</name>
    <dbReference type="NCBI Taxonomy" id="172846"/>
    <lineage>
        <taxon>Eukaryota</taxon>
        <taxon>Metazoa</taxon>
        <taxon>Ecdysozoa</taxon>
        <taxon>Arthropoda</taxon>
        <taxon>Chelicerata</taxon>
        <taxon>Arachnida</taxon>
        <taxon>Araneae</taxon>
        <taxon>Araneomorphae</taxon>
        <taxon>Entelegynae</taxon>
        <taxon>Araneoidea</taxon>
        <taxon>Araneidae</taxon>
        <taxon>Caerostris</taxon>
    </lineage>
</organism>
<evidence type="ECO:0000313" key="1">
    <source>
        <dbReference type="EMBL" id="GIY95705.1"/>
    </source>
</evidence>
<dbReference type="EMBL" id="BPLR01017952">
    <property type="protein sequence ID" value="GIY95705.1"/>
    <property type="molecule type" value="Genomic_DNA"/>
</dbReference>
<evidence type="ECO:0000313" key="2">
    <source>
        <dbReference type="Proteomes" id="UP001054945"/>
    </source>
</evidence>
<gene>
    <name evidence="1" type="ORF">CEXT_490861</name>
</gene>
<protein>
    <submittedName>
        <fullName evidence="1">Uncharacterized protein</fullName>
    </submittedName>
</protein>
<sequence length="291" mass="34544">MNERCYYASTYFFFFQKPSANNLYASISYEVNKETFCVPVILSGNLQFDIPWKKSRKFITHDEIRAKHLKSESTSISSHIHIVYTLRFASKTRATRRYYRYEEKISQTRSIVFITEKISKGTKDNQEGDICVPRIPSRNLQFDISWKKSRKFITHDGIRAKYLNSERTLYHQTHSHHTICIRNPSPHKILQKDIADSKLRLYYEERSQEGDILCSSDTVWIQSGNLQFDISWKKKIPKIYNSRRNSSKVLKFRMDVYQQPHSHSAICIRNPEPPEEITDMKKRYRRLEAPS</sequence>
<proteinExistence type="predicted"/>
<name>A0AAV4XNA7_CAEEX</name>
<dbReference type="Proteomes" id="UP001054945">
    <property type="component" value="Unassembled WGS sequence"/>
</dbReference>
<accession>A0AAV4XNA7</accession>